<evidence type="ECO:0000313" key="4">
    <source>
        <dbReference type="EMBL" id="SMF96512.1"/>
    </source>
</evidence>
<dbReference type="AlphaFoldDB" id="A0A1Y6D7R4"/>
<dbReference type="InterPro" id="IPR052039">
    <property type="entry name" value="Caspase-related_regulators"/>
</dbReference>
<evidence type="ECO:0000313" key="5">
    <source>
        <dbReference type="Proteomes" id="UP000192923"/>
    </source>
</evidence>
<sequence length="859" mass="92619">MNKTTLAFAVATVLLAGCATQTPAPEASAARAVEGYIEDVNKLNVVDCLLPGQLRKLGSQMTYLSGRRPIRTTEADCEVRGGEYVAYDRADYASALQVWRSKAEEGDATAQLYVGQIYEKGLGQAPDYRAAADWYRKAAAQGNAQAQVNLGALYEKGLGVPKDAAAAAQWYGKASGLDGAGLQFAAAPTAPATLQQQSQPQVAGVSREELDQLRLSAERSQREAQQLRAKLAAVEQQKGAGAVQKQREIEALRQSAERSQQEAEQLRAQLDAAQRQSADQAGQLGAEQRRELETYKFAAEQSRREAERLRAQLDATRQDLLDQQEQLRKSQDELEQLREHLAQQKTSAPAGDDAKVRELEAELKRKETQLKAQQASVNKMAASFDKERGKMRKELAAAQATAKAATTVQAAAPAHPAREQLASTENALNAKLEQYRKSSAELTALLTRPAQGDAGRAEIDRRKTELQAQAQAITGLKDAAQRLALQAQEPPIQLAEAGPGIEIIEPPATLTRGMKVVQVGAGAKDIVGKVQAPDQLKSLRVNDQPVTPDAAGLFRFPATLNGAETTVKITATDQRNQTSHLDLSLVAAGTPATTPALVQANPGGIDRPGDVKFGKFYALIIGNQSYTAYPALQTPANDAQSLDVVLRERYGFNTKLLLNANRHQIMTALNEIHKKLTPEDNLLIYYAGHGEIDKTTQQAYWLPTDAEVGNPANWISSQSITDFIGILPARHVMVVADSCYSGAMTGSAVARLPDGMDPDKRAKWLKVMAGRKARTVLTSGGVQPVLDQGGGGHSVFANAFLGVLRSNQRVLEDYDVFRSVAGQVQGAASKAGFRQSPQYAPLQHAGHEGSPFFFVPESA</sequence>
<dbReference type="InterPro" id="IPR011600">
    <property type="entry name" value="Pept_C14_caspase"/>
</dbReference>
<dbReference type="Proteomes" id="UP000192923">
    <property type="component" value="Unassembled WGS sequence"/>
</dbReference>
<protein>
    <submittedName>
        <fullName evidence="4">TPR repeat</fullName>
    </submittedName>
</protein>
<dbReference type="InterPro" id="IPR011990">
    <property type="entry name" value="TPR-like_helical_dom_sf"/>
</dbReference>
<accession>A0A1Y6D7R4</accession>
<dbReference type="STRING" id="1760988.SAMN02949497_3912"/>
<feature type="domain" description="Peptidase C14 caspase" evidence="3">
    <location>
        <begin position="617"/>
        <end position="840"/>
    </location>
</feature>
<feature type="signal peptide" evidence="2">
    <location>
        <begin position="1"/>
        <end position="24"/>
    </location>
</feature>
<dbReference type="SUPFAM" id="SSF81901">
    <property type="entry name" value="HCP-like"/>
    <property type="match status" value="1"/>
</dbReference>
<evidence type="ECO:0000259" key="3">
    <source>
        <dbReference type="Pfam" id="PF00656"/>
    </source>
</evidence>
<evidence type="ECO:0000256" key="2">
    <source>
        <dbReference type="SAM" id="SignalP"/>
    </source>
</evidence>
<name>A0A1Y6D7R4_9GAMM</name>
<dbReference type="Pfam" id="PF08238">
    <property type="entry name" value="Sel1"/>
    <property type="match status" value="2"/>
</dbReference>
<keyword evidence="2" id="KW-0732">Signal</keyword>
<keyword evidence="5" id="KW-1185">Reference proteome</keyword>
<dbReference type="PANTHER" id="PTHR22576:SF37">
    <property type="entry name" value="MUCOSA-ASSOCIATED LYMPHOID TISSUE LYMPHOMA TRANSLOCATION PROTEIN 1"/>
    <property type="match status" value="1"/>
</dbReference>
<feature type="region of interest" description="Disordered" evidence="1">
    <location>
        <begin position="251"/>
        <end position="289"/>
    </location>
</feature>
<organism evidence="4 5">
    <name type="scientific">Methylomagnum ishizawai</name>
    <dbReference type="NCBI Taxonomy" id="1760988"/>
    <lineage>
        <taxon>Bacteria</taxon>
        <taxon>Pseudomonadati</taxon>
        <taxon>Pseudomonadota</taxon>
        <taxon>Gammaproteobacteria</taxon>
        <taxon>Methylococcales</taxon>
        <taxon>Methylococcaceae</taxon>
        <taxon>Methylomagnum</taxon>
    </lineage>
</organism>
<dbReference type="InterPro" id="IPR006597">
    <property type="entry name" value="Sel1-like"/>
</dbReference>
<evidence type="ECO:0000256" key="1">
    <source>
        <dbReference type="SAM" id="MobiDB-lite"/>
    </source>
</evidence>
<feature type="chain" id="PRO_5012170195" evidence="2">
    <location>
        <begin position="25"/>
        <end position="859"/>
    </location>
</feature>
<dbReference type="Pfam" id="PF00656">
    <property type="entry name" value="Peptidase_C14"/>
    <property type="match status" value="1"/>
</dbReference>
<feature type="compositionally biased region" description="Low complexity" evidence="1">
    <location>
        <begin position="266"/>
        <end position="281"/>
    </location>
</feature>
<dbReference type="EMBL" id="FXAM01000001">
    <property type="protein sequence ID" value="SMF96512.1"/>
    <property type="molecule type" value="Genomic_DNA"/>
</dbReference>
<proteinExistence type="predicted"/>
<dbReference type="GO" id="GO:0006508">
    <property type="term" value="P:proteolysis"/>
    <property type="evidence" value="ECO:0007669"/>
    <property type="project" value="InterPro"/>
</dbReference>
<dbReference type="PROSITE" id="PS51257">
    <property type="entry name" value="PROKAR_LIPOPROTEIN"/>
    <property type="match status" value="1"/>
</dbReference>
<dbReference type="GO" id="GO:0004197">
    <property type="term" value="F:cysteine-type endopeptidase activity"/>
    <property type="evidence" value="ECO:0007669"/>
    <property type="project" value="InterPro"/>
</dbReference>
<dbReference type="Gene3D" id="3.40.50.1460">
    <property type="match status" value="1"/>
</dbReference>
<dbReference type="RefSeq" id="WP_085215391.1">
    <property type="nucleotide sequence ID" value="NZ_FXAM01000001.1"/>
</dbReference>
<reference evidence="4 5" key="1">
    <citation type="submission" date="2016-12" db="EMBL/GenBank/DDBJ databases">
        <authorList>
            <person name="Song W.-J."/>
            <person name="Kurnit D.M."/>
        </authorList>
    </citation>
    <scope>NUCLEOTIDE SEQUENCE [LARGE SCALE GENOMIC DNA]</scope>
    <source>
        <strain evidence="4 5">175</strain>
    </source>
</reference>
<dbReference type="Gene3D" id="1.25.40.10">
    <property type="entry name" value="Tetratricopeptide repeat domain"/>
    <property type="match status" value="1"/>
</dbReference>
<gene>
    <name evidence="4" type="ORF">SAMN02949497_3912</name>
</gene>
<dbReference type="InterPro" id="IPR029030">
    <property type="entry name" value="Caspase-like_dom_sf"/>
</dbReference>
<dbReference type="SUPFAM" id="SSF52129">
    <property type="entry name" value="Caspase-like"/>
    <property type="match status" value="1"/>
</dbReference>
<dbReference type="PANTHER" id="PTHR22576">
    <property type="entry name" value="MUCOSA ASSOCIATED LYMPHOID TISSUE LYMPHOMA TRANSLOCATION PROTEIN 1/PARACASPASE"/>
    <property type="match status" value="1"/>
</dbReference>
<dbReference type="SMART" id="SM00671">
    <property type="entry name" value="SEL1"/>
    <property type="match status" value="2"/>
</dbReference>
<feature type="compositionally biased region" description="Basic and acidic residues" evidence="1">
    <location>
        <begin position="251"/>
        <end position="265"/>
    </location>
</feature>